<dbReference type="EMBL" id="LR130778">
    <property type="protein sequence ID" value="VDN49156.1"/>
    <property type="molecule type" value="Genomic_DNA"/>
</dbReference>
<dbReference type="Proteomes" id="UP000279029">
    <property type="component" value="Chromosome"/>
</dbReference>
<dbReference type="Pfam" id="PF05016">
    <property type="entry name" value="ParE_toxin"/>
    <property type="match status" value="1"/>
</dbReference>
<evidence type="ECO:0000313" key="3">
    <source>
        <dbReference type="Proteomes" id="UP000279029"/>
    </source>
</evidence>
<proteinExistence type="predicted"/>
<organism evidence="2 3">
    <name type="scientific">Petrocella atlantisensis</name>
    <dbReference type="NCBI Taxonomy" id="2173034"/>
    <lineage>
        <taxon>Bacteria</taxon>
        <taxon>Bacillati</taxon>
        <taxon>Bacillota</taxon>
        <taxon>Clostridia</taxon>
        <taxon>Lachnospirales</taxon>
        <taxon>Vallitaleaceae</taxon>
        <taxon>Petrocella</taxon>
    </lineage>
</organism>
<evidence type="ECO:0000313" key="2">
    <source>
        <dbReference type="EMBL" id="VDN49156.1"/>
    </source>
</evidence>
<protein>
    <submittedName>
        <fullName evidence="2">Type II toxin-antitoxin system mRNA interferase toxin, RelE/StbE family</fullName>
    </submittedName>
</protein>
<evidence type="ECO:0000256" key="1">
    <source>
        <dbReference type="ARBA" id="ARBA00022649"/>
    </source>
</evidence>
<dbReference type="RefSeq" id="WP_125138175.1">
    <property type="nucleotide sequence ID" value="NZ_LR130778.1"/>
</dbReference>
<dbReference type="InterPro" id="IPR007712">
    <property type="entry name" value="RelE/ParE_toxin"/>
</dbReference>
<reference evidence="2 3" key="1">
    <citation type="submission" date="2018-09" db="EMBL/GenBank/DDBJ databases">
        <authorList>
            <person name="Postec A."/>
        </authorList>
    </citation>
    <scope>NUCLEOTIDE SEQUENCE [LARGE SCALE GENOMIC DNA]</scope>
    <source>
        <strain evidence="2">70B-A</strain>
    </source>
</reference>
<name>A0A3P7S2U7_9FIRM</name>
<keyword evidence="1" id="KW-1277">Toxin-antitoxin system</keyword>
<dbReference type="AlphaFoldDB" id="A0A3P7S2U7"/>
<keyword evidence="3" id="KW-1185">Reference proteome</keyword>
<sequence>MSLSFNVIYKESAMNDTYAILDYISRDNPNAAEKFIQKITDRIGNLSQFPFLGTLPNEFELRKKGYRMLLIDSYIVFYIPVQALNEVRIHRILSLKQNYSTFL</sequence>
<accession>A0A3P7S2U7</accession>
<dbReference type="Gene3D" id="3.30.2310.20">
    <property type="entry name" value="RelE-like"/>
    <property type="match status" value="1"/>
</dbReference>
<gene>
    <name evidence="2" type="ORF">PATL70BA_3233</name>
</gene>
<dbReference type="OrthoDB" id="3268478at2"/>
<dbReference type="KEGG" id="cbar:PATL70BA_3233"/>
<dbReference type="InterPro" id="IPR035093">
    <property type="entry name" value="RelE/ParE_toxin_dom_sf"/>
</dbReference>